<dbReference type="Proteomes" id="UP001525890">
    <property type="component" value="Unassembled WGS sequence"/>
</dbReference>
<evidence type="ECO:0000256" key="1">
    <source>
        <dbReference type="SAM" id="MobiDB-lite"/>
    </source>
</evidence>
<accession>A0ABT2MNG6</accession>
<name>A0ABT2MNG6_9CYAN</name>
<comment type="caution">
    <text evidence="2">The sequence shown here is derived from an EMBL/GenBank/DDBJ whole genome shotgun (WGS) entry which is preliminary data.</text>
</comment>
<keyword evidence="3" id="KW-1185">Reference proteome</keyword>
<evidence type="ECO:0000313" key="2">
    <source>
        <dbReference type="EMBL" id="MCT7966280.1"/>
    </source>
</evidence>
<feature type="compositionally biased region" description="Basic and acidic residues" evidence="1">
    <location>
        <begin position="1"/>
        <end position="29"/>
    </location>
</feature>
<organism evidence="2 3">
    <name type="scientific">Laspinema palackyanum D2a</name>
    <dbReference type="NCBI Taxonomy" id="2953684"/>
    <lineage>
        <taxon>Bacteria</taxon>
        <taxon>Bacillati</taxon>
        <taxon>Cyanobacteriota</taxon>
        <taxon>Cyanophyceae</taxon>
        <taxon>Oscillatoriophycideae</taxon>
        <taxon>Oscillatoriales</taxon>
        <taxon>Laspinemataceae</taxon>
        <taxon>Laspinema</taxon>
        <taxon>Laspinema palackyanum</taxon>
    </lineage>
</organism>
<reference evidence="2 3" key="1">
    <citation type="journal article" date="2022" name="Front. Microbiol.">
        <title>High genomic differentiation and limited gene flow indicate recent cryptic speciation within the genus Laspinema (cyanobacteria).</title>
        <authorList>
            <person name="Stanojkovic A."/>
            <person name="Skoupy S."/>
            <person name="Skaloud P."/>
            <person name="Dvorak P."/>
        </authorList>
    </citation>
    <scope>NUCLEOTIDE SEQUENCE [LARGE SCALE GENOMIC DNA]</scope>
    <source>
        <strain evidence="2 3">D2a</strain>
    </source>
</reference>
<proteinExistence type="predicted"/>
<dbReference type="EMBL" id="JAMXFF010000009">
    <property type="protein sequence ID" value="MCT7966280.1"/>
    <property type="molecule type" value="Genomic_DNA"/>
</dbReference>
<dbReference type="RefSeq" id="WP_368005928.1">
    <property type="nucleotide sequence ID" value="NZ_JAMXFF010000009.1"/>
</dbReference>
<feature type="region of interest" description="Disordered" evidence="1">
    <location>
        <begin position="1"/>
        <end position="36"/>
    </location>
</feature>
<sequence length="53" mass="6070">MKGETRCFDMRRRSPLKADKELPGFDPGRKPARTGPMPVMGAGNYLWVNYELK</sequence>
<gene>
    <name evidence="2" type="ORF">NG799_08025</name>
</gene>
<protein>
    <submittedName>
        <fullName evidence="2">Uncharacterized protein</fullName>
    </submittedName>
</protein>
<evidence type="ECO:0000313" key="3">
    <source>
        <dbReference type="Proteomes" id="UP001525890"/>
    </source>
</evidence>